<evidence type="ECO:0000256" key="5">
    <source>
        <dbReference type="SAM" id="Phobius"/>
    </source>
</evidence>
<dbReference type="EMBL" id="PZQS01000010">
    <property type="protein sequence ID" value="PVD23450.1"/>
    <property type="molecule type" value="Genomic_DNA"/>
</dbReference>
<gene>
    <name evidence="6" type="ORF">C0Q70_16722</name>
</gene>
<name>A0A2T7NQK0_POMCA</name>
<feature type="transmembrane region" description="Helical" evidence="5">
    <location>
        <begin position="97"/>
        <end position="117"/>
    </location>
</feature>
<accession>A0A2T7NQK0</accession>
<dbReference type="PANTHER" id="PTHR21706:SF15">
    <property type="entry name" value="TRANSMEMBRANE PROTEIN 65"/>
    <property type="match status" value="1"/>
</dbReference>
<dbReference type="Proteomes" id="UP000245119">
    <property type="component" value="Linkage Group LG10"/>
</dbReference>
<keyword evidence="2 5" id="KW-0812">Transmembrane</keyword>
<keyword evidence="7" id="KW-1185">Reference proteome</keyword>
<keyword evidence="4 5" id="KW-0472">Membrane</keyword>
<evidence type="ECO:0000256" key="3">
    <source>
        <dbReference type="ARBA" id="ARBA00022989"/>
    </source>
</evidence>
<evidence type="ECO:0000256" key="2">
    <source>
        <dbReference type="ARBA" id="ARBA00022692"/>
    </source>
</evidence>
<comment type="subcellular location">
    <subcellularLocation>
        <location evidence="1">Membrane</location>
        <topology evidence="1">Multi-pass membrane protein</topology>
    </subcellularLocation>
</comment>
<evidence type="ECO:0000256" key="1">
    <source>
        <dbReference type="ARBA" id="ARBA00004141"/>
    </source>
</evidence>
<proteinExistence type="predicted"/>
<keyword evidence="3 5" id="KW-1133">Transmembrane helix</keyword>
<dbReference type="AlphaFoldDB" id="A0A2T7NQK0"/>
<evidence type="ECO:0000313" key="6">
    <source>
        <dbReference type="EMBL" id="PVD23450.1"/>
    </source>
</evidence>
<sequence>MRETLSGGNSRPSRRQSRVEWTIFTHMEYVGELRVGVEGEYIDAKLGAVLGISTMADVAGVGSAHYIERFVGWFGVKTPHLTPQQVDLKWTRWASSLGKMIGVTIGCLLGMFPLLFFNNNEKEDLSTPEASVQEDTNPRI</sequence>
<reference evidence="6 7" key="1">
    <citation type="submission" date="2018-04" db="EMBL/GenBank/DDBJ databases">
        <title>The genome of golden apple snail Pomacea canaliculata provides insight into stress tolerance and invasive adaptation.</title>
        <authorList>
            <person name="Liu C."/>
            <person name="Liu B."/>
            <person name="Ren Y."/>
            <person name="Zhang Y."/>
            <person name="Wang H."/>
            <person name="Li S."/>
            <person name="Jiang F."/>
            <person name="Yin L."/>
            <person name="Zhang G."/>
            <person name="Qian W."/>
            <person name="Fan W."/>
        </authorList>
    </citation>
    <scope>NUCLEOTIDE SEQUENCE [LARGE SCALE GENOMIC DNA]</scope>
    <source>
        <strain evidence="6">SZHN2017</strain>
        <tissue evidence="6">Muscle</tissue>
    </source>
</reference>
<evidence type="ECO:0000256" key="4">
    <source>
        <dbReference type="ARBA" id="ARBA00023136"/>
    </source>
</evidence>
<protein>
    <recommendedName>
        <fullName evidence="8">Transmembrane protein 65</fullName>
    </recommendedName>
</protein>
<dbReference type="Pfam" id="PF10507">
    <property type="entry name" value="TMEM65"/>
    <property type="match status" value="1"/>
</dbReference>
<dbReference type="PANTHER" id="PTHR21706">
    <property type="entry name" value="TRANSMEMBRANE PROTEIN 65"/>
    <property type="match status" value="1"/>
</dbReference>
<dbReference type="GO" id="GO:0005739">
    <property type="term" value="C:mitochondrion"/>
    <property type="evidence" value="ECO:0007669"/>
    <property type="project" value="TreeGrafter"/>
</dbReference>
<comment type="caution">
    <text evidence="6">The sequence shown here is derived from an EMBL/GenBank/DDBJ whole genome shotgun (WGS) entry which is preliminary data.</text>
</comment>
<dbReference type="InterPro" id="IPR019537">
    <property type="entry name" value="TMEM65"/>
</dbReference>
<organism evidence="6 7">
    <name type="scientific">Pomacea canaliculata</name>
    <name type="common">Golden apple snail</name>
    <dbReference type="NCBI Taxonomy" id="400727"/>
    <lineage>
        <taxon>Eukaryota</taxon>
        <taxon>Metazoa</taxon>
        <taxon>Spiralia</taxon>
        <taxon>Lophotrochozoa</taxon>
        <taxon>Mollusca</taxon>
        <taxon>Gastropoda</taxon>
        <taxon>Caenogastropoda</taxon>
        <taxon>Architaenioglossa</taxon>
        <taxon>Ampullarioidea</taxon>
        <taxon>Ampullariidae</taxon>
        <taxon>Pomacea</taxon>
    </lineage>
</organism>
<evidence type="ECO:0008006" key="8">
    <source>
        <dbReference type="Google" id="ProtNLM"/>
    </source>
</evidence>
<evidence type="ECO:0000313" key="7">
    <source>
        <dbReference type="Proteomes" id="UP000245119"/>
    </source>
</evidence>
<dbReference type="STRING" id="400727.A0A2T7NQK0"/>
<dbReference type="OrthoDB" id="430821at2759"/>
<dbReference type="GO" id="GO:0016020">
    <property type="term" value="C:membrane"/>
    <property type="evidence" value="ECO:0007669"/>
    <property type="project" value="UniProtKB-SubCell"/>
</dbReference>